<proteinExistence type="predicted"/>
<accession>A0A9X2B347</accession>
<dbReference type="Proteomes" id="UP001139347">
    <property type="component" value="Unassembled WGS sequence"/>
</dbReference>
<name>A0A9X2B347_9BACL</name>
<dbReference type="SUPFAM" id="SSF53254">
    <property type="entry name" value="Phosphoglycerate mutase-like"/>
    <property type="match status" value="1"/>
</dbReference>
<gene>
    <name evidence="1" type="ORF">MUG84_15975</name>
</gene>
<organism evidence="1 2">
    <name type="scientific">Paenibacillus mangrovi</name>
    <dbReference type="NCBI Taxonomy" id="2931978"/>
    <lineage>
        <taxon>Bacteria</taxon>
        <taxon>Bacillati</taxon>
        <taxon>Bacillota</taxon>
        <taxon>Bacilli</taxon>
        <taxon>Bacillales</taxon>
        <taxon>Paenibacillaceae</taxon>
        <taxon>Paenibacillus</taxon>
    </lineage>
</organism>
<keyword evidence="2" id="KW-1185">Reference proteome</keyword>
<comment type="caution">
    <text evidence="1">The sequence shown here is derived from an EMBL/GenBank/DDBJ whole genome shotgun (WGS) entry which is preliminary data.</text>
</comment>
<evidence type="ECO:0000313" key="2">
    <source>
        <dbReference type="Proteomes" id="UP001139347"/>
    </source>
</evidence>
<dbReference type="Gene3D" id="3.40.50.1240">
    <property type="entry name" value="Phosphoglycerate mutase-like"/>
    <property type="match status" value="1"/>
</dbReference>
<evidence type="ECO:0000313" key="1">
    <source>
        <dbReference type="EMBL" id="MCJ8013229.1"/>
    </source>
</evidence>
<sequence length="143" mass="16294">MDVPGRFDIMHPHLTNKGKIQAEQLKALFDLCNDDLSIASPTVRTIETLGILTEDLTYSKKYITPLVGPRMFPQNPEWTTLICDFLLSIESVEQHYPNLILRIESIRSSGRKALTKSMEDILKSWATGCWIGSRIRVIAERFS</sequence>
<reference evidence="1" key="1">
    <citation type="submission" date="2022-04" db="EMBL/GenBank/DDBJ databases">
        <title>Paenibacillus mangrovi sp. nov., a novel endophytic bacterium isolated from bark of Kandelia candel.</title>
        <authorList>
            <person name="Tuo L."/>
        </authorList>
    </citation>
    <scope>NUCLEOTIDE SEQUENCE</scope>
    <source>
        <strain evidence="1">KQZ6P-2</strain>
    </source>
</reference>
<dbReference type="EMBL" id="JALIRP010000006">
    <property type="protein sequence ID" value="MCJ8013229.1"/>
    <property type="molecule type" value="Genomic_DNA"/>
</dbReference>
<protein>
    <submittedName>
        <fullName evidence="1">Uncharacterized protein</fullName>
    </submittedName>
</protein>
<dbReference type="AlphaFoldDB" id="A0A9X2B347"/>
<dbReference type="InterPro" id="IPR029033">
    <property type="entry name" value="His_PPase_superfam"/>
</dbReference>